<keyword evidence="1" id="KW-0472">Membrane</keyword>
<dbReference type="RefSeq" id="XP_018711037.1">
    <property type="nucleotide sequence ID" value="XM_018854923.1"/>
</dbReference>
<evidence type="ECO:0000313" key="3">
    <source>
        <dbReference type="Proteomes" id="UP000092555"/>
    </source>
</evidence>
<gene>
    <name evidence="2" type="ORF">METBIDRAFT_200338</name>
</gene>
<feature type="transmembrane region" description="Helical" evidence="1">
    <location>
        <begin position="37"/>
        <end position="58"/>
    </location>
</feature>
<dbReference type="OrthoDB" id="75720at2759"/>
<feature type="transmembrane region" description="Helical" evidence="1">
    <location>
        <begin position="208"/>
        <end position="228"/>
    </location>
</feature>
<keyword evidence="1" id="KW-1133">Transmembrane helix</keyword>
<name>A0A1A0H938_9ASCO</name>
<comment type="caution">
    <text evidence="2">The sequence shown here is derived from an EMBL/GenBank/DDBJ whole genome shotgun (WGS) entry which is preliminary data.</text>
</comment>
<feature type="transmembrane region" description="Helical" evidence="1">
    <location>
        <begin position="150"/>
        <end position="169"/>
    </location>
</feature>
<dbReference type="PANTHER" id="PTHR13131">
    <property type="entry name" value="CYSTINOSIN"/>
    <property type="match status" value="1"/>
</dbReference>
<dbReference type="GO" id="GO:0015184">
    <property type="term" value="F:L-cystine transmembrane transporter activity"/>
    <property type="evidence" value="ECO:0007669"/>
    <property type="project" value="TreeGrafter"/>
</dbReference>
<feature type="transmembrane region" description="Helical" evidence="1">
    <location>
        <begin position="78"/>
        <end position="97"/>
    </location>
</feature>
<dbReference type="InterPro" id="IPR005282">
    <property type="entry name" value="LC_transporter"/>
</dbReference>
<evidence type="ECO:0000256" key="1">
    <source>
        <dbReference type="SAM" id="Phobius"/>
    </source>
</evidence>
<evidence type="ECO:0000313" key="2">
    <source>
        <dbReference type="EMBL" id="OBA20515.1"/>
    </source>
</evidence>
<dbReference type="GeneID" id="30027899"/>
<keyword evidence="1" id="KW-0812">Transmembrane</keyword>
<dbReference type="GO" id="GO:0005774">
    <property type="term" value="C:vacuolar membrane"/>
    <property type="evidence" value="ECO:0007669"/>
    <property type="project" value="TreeGrafter"/>
</dbReference>
<dbReference type="AlphaFoldDB" id="A0A1A0H938"/>
<dbReference type="GO" id="GO:0000324">
    <property type="term" value="C:fungal-type vacuole"/>
    <property type="evidence" value="ECO:0007669"/>
    <property type="project" value="TreeGrafter"/>
</dbReference>
<keyword evidence="3" id="KW-1185">Reference proteome</keyword>
<feature type="transmembrane region" description="Helical" evidence="1">
    <location>
        <begin position="109"/>
        <end position="130"/>
    </location>
</feature>
<dbReference type="Proteomes" id="UP000092555">
    <property type="component" value="Unassembled WGS sequence"/>
</dbReference>
<protein>
    <submittedName>
        <fullName evidence="2">Uncharacterized protein</fullName>
    </submittedName>
</protein>
<sequence length="246" mass="28006">MQTFLFITFDSLQIISSIAILRQIHTRRSIYALSIDFTLYSWVWAFTHTIANCLYSFLPNVYAQYAKRYPLSPEIPHSTLLTAMCFFQLILCTILVNKCFFVFKSQEKLSVVCKTVMLLCISVFLRFSWLFCNGKATINVLDLADCLHNIGSVALACRLIPQISLNWFLEIFLLSNTFLTLQLCAATSGIVSLFIAYSSGLLWSEMPIGLPCQAVLGATWCASLVLLFQRSHYGQKHNIHRFQNLV</sequence>
<reference evidence="2 3" key="1">
    <citation type="submission" date="2016-05" db="EMBL/GenBank/DDBJ databases">
        <title>Comparative genomics of biotechnologically important yeasts.</title>
        <authorList>
            <consortium name="DOE Joint Genome Institute"/>
            <person name="Riley R."/>
            <person name="Haridas S."/>
            <person name="Wolfe K.H."/>
            <person name="Lopes M.R."/>
            <person name="Hittinger C.T."/>
            <person name="Goker M."/>
            <person name="Salamov A."/>
            <person name="Wisecaver J."/>
            <person name="Long T.M."/>
            <person name="Aerts A.L."/>
            <person name="Barry K."/>
            <person name="Choi C."/>
            <person name="Clum A."/>
            <person name="Coughlan A.Y."/>
            <person name="Deshpande S."/>
            <person name="Douglass A.P."/>
            <person name="Hanson S.J."/>
            <person name="Klenk H.-P."/>
            <person name="LaButti K."/>
            <person name="Lapidus A."/>
            <person name="Lindquist E."/>
            <person name="Lipzen A."/>
            <person name="Meier-kolthoff J.P."/>
            <person name="Ohm R.A."/>
            <person name="Otillar R.P."/>
            <person name="Pangilinan J."/>
            <person name="Peng Y."/>
            <person name="Rokas A."/>
            <person name="Rosa C.A."/>
            <person name="Scheuner C."/>
            <person name="Sibirny A.A."/>
            <person name="Slot J.C."/>
            <person name="Stielow J.B."/>
            <person name="Sun H."/>
            <person name="Kurtzman C.P."/>
            <person name="Blackwell M."/>
            <person name="Grigoriev I.V."/>
            <person name="Jeffries T.W."/>
        </authorList>
    </citation>
    <scope>NUCLEOTIDE SEQUENCE [LARGE SCALE GENOMIC DNA]</scope>
    <source>
        <strain evidence="2 3">NRRL YB-4993</strain>
    </source>
</reference>
<feature type="transmembrane region" description="Helical" evidence="1">
    <location>
        <begin position="6"/>
        <end position="25"/>
    </location>
</feature>
<dbReference type="EMBL" id="LXTC01000004">
    <property type="protein sequence ID" value="OBA20515.1"/>
    <property type="molecule type" value="Genomic_DNA"/>
</dbReference>
<dbReference type="PANTHER" id="PTHR13131:SF5">
    <property type="entry name" value="CYSTINOSIN"/>
    <property type="match status" value="1"/>
</dbReference>
<accession>A0A1A0H938</accession>
<organism evidence="2 3">
    <name type="scientific">Metschnikowia bicuspidata var. bicuspidata NRRL YB-4993</name>
    <dbReference type="NCBI Taxonomy" id="869754"/>
    <lineage>
        <taxon>Eukaryota</taxon>
        <taxon>Fungi</taxon>
        <taxon>Dikarya</taxon>
        <taxon>Ascomycota</taxon>
        <taxon>Saccharomycotina</taxon>
        <taxon>Pichiomycetes</taxon>
        <taxon>Metschnikowiaceae</taxon>
        <taxon>Metschnikowia</taxon>
    </lineage>
</organism>
<dbReference type="STRING" id="869754.A0A1A0H938"/>
<feature type="transmembrane region" description="Helical" evidence="1">
    <location>
        <begin position="181"/>
        <end position="202"/>
    </location>
</feature>
<proteinExistence type="predicted"/>